<dbReference type="EMBL" id="FNPR01000004">
    <property type="protein sequence ID" value="SDY82474.1"/>
    <property type="molecule type" value="Genomic_DNA"/>
</dbReference>
<feature type="signal peptide" evidence="1">
    <location>
        <begin position="1"/>
        <end position="17"/>
    </location>
</feature>
<evidence type="ECO:0008006" key="4">
    <source>
        <dbReference type="Google" id="ProtNLM"/>
    </source>
</evidence>
<accession>A0A1H3N132</accession>
<dbReference type="PROSITE" id="PS51257">
    <property type="entry name" value="PROKAR_LIPOPROTEIN"/>
    <property type="match status" value="1"/>
</dbReference>
<dbReference type="Proteomes" id="UP000199026">
    <property type="component" value="Unassembled WGS sequence"/>
</dbReference>
<organism evidence="2 3">
    <name type="scientific">Lentibacter algarum</name>
    <dbReference type="NCBI Taxonomy" id="576131"/>
    <lineage>
        <taxon>Bacteria</taxon>
        <taxon>Pseudomonadati</taxon>
        <taxon>Pseudomonadota</taxon>
        <taxon>Alphaproteobacteria</taxon>
        <taxon>Rhodobacterales</taxon>
        <taxon>Roseobacteraceae</taxon>
        <taxon>Lentibacter</taxon>
    </lineage>
</organism>
<reference evidence="2 3" key="1">
    <citation type="submission" date="2016-10" db="EMBL/GenBank/DDBJ databases">
        <authorList>
            <person name="de Groot N.N."/>
        </authorList>
    </citation>
    <scope>NUCLEOTIDE SEQUENCE [LARGE SCALE GENOMIC DNA]</scope>
    <source>
        <strain evidence="2 3">DSM 24677</strain>
    </source>
</reference>
<proteinExistence type="predicted"/>
<feature type="chain" id="PRO_5011535902" description="Lipoprotein" evidence="1">
    <location>
        <begin position="18"/>
        <end position="145"/>
    </location>
</feature>
<evidence type="ECO:0000256" key="1">
    <source>
        <dbReference type="SAM" id="SignalP"/>
    </source>
</evidence>
<evidence type="ECO:0000313" key="2">
    <source>
        <dbReference type="EMBL" id="SDY82474.1"/>
    </source>
</evidence>
<dbReference type="AlphaFoldDB" id="A0A1H3N132"/>
<dbReference type="STRING" id="576131.SAMN05444486_104108"/>
<protein>
    <recommendedName>
        <fullName evidence="4">Lipoprotein</fullName>
    </recommendedName>
</protein>
<keyword evidence="3" id="KW-1185">Reference proteome</keyword>
<keyword evidence="1" id="KW-0732">Signal</keyword>
<sequence length="145" mass="15643">MRFGSFFFVSLFFLVLAACSVNTTPDVSGSGPVTILGDTGGNPYEYAALHAELKASGRQVRLGGCNSACTMLTSLPNACLIRGTRFGFHASNLNGRFNALSAEYLTPVIRQRFLSTWGKSREMTKLTAEEMVALDPALKLCNATH</sequence>
<name>A0A1H3N132_9RHOB</name>
<gene>
    <name evidence="2" type="ORF">SAMN05444486_104108</name>
</gene>
<evidence type="ECO:0000313" key="3">
    <source>
        <dbReference type="Proteomes" id="UP000199026"/>
    </source>
</evidence>